<protein>
    <submittedName>
        <fullName evidence="11">Lipopolysaccharide/O-antigen transport protein</fullName>
    </submittedName>
</protein>
<evidence type="ECO:0000256" key="1">
    <source>
        <dbReference type="ARBA" id="ARBA00004651"/>
    </source>
</evidence>
<dbReference type="Proteomes" id="UP000000249">
    <property type="component" value="Chromosome 1"/>
</dbReference>
<dbReference type="GO" id="GO:0015774">
    <property type="term" value="P:polysaccharide transport"/>
    <property type="evidence" value="ECO:0007669"/>
    <property type="project" value="UniProtKB-KW"/>
</dbReference>
<comment type="subcellular location">
    <subcellularLocation>
        <location evidence="1">Cell membrane</location>
        <topology evidence="1">Multi-pass membrane protein</topology>
    </subcellularLocation>
</comment>
<dbReference type="GO" id="GO:0015920">
    <property type="term" value="P:lipopolysaccharide transport"/>
    <property type="evidence" value="ECO:0007669"/>
    <property type="project" value="TreeGrafter"/>
</dbReference>
<keyword evidence="4" id="KW-1003">Cell membrane</keyword>
<keyword evidence="3" id="KW-0813">Transport</keyword>
<dbReference type="InterPro" id="IPR013525">
    <property type="entry name" value="ABC2_TM"/>
</dbReference>
<feature type="transmembrane region" description="Helical" evidence="9">
    <location>
        <begin position="117"/>
        <end position="139"/>
    </location>
</feature>
<evidence type="ECO:0000259" key="10">
    <source>
        <dbReference type="Pfam" id="PF01061"/>
    </source>
</evidence>
<feature type="transmembrane region" description="Helical" evidence="9">
    <location>
        <begin position="42"/>
        <end position="63"/>
    </location>
</feature>
<feature type="transmembrane region" description="Helical" evidence="9">
    <location>
        <begin position="233"/>
        <end position="253"/>
    </location>
</feature>
<evidence type="ECO:0000256" key="2">
    <source>
        <dbReference type="ARBA" id="ARBA00007783"/>
    </source>
</evidence>
<dbReference type="GO" id="GO:0005886">
    <property type="term" value="C:plasma membrane"/>
    <property type="evidence" value="ECO:0007669"/>
    <property type="project" value="UniProtKB-SubCell"/>
</dbReference>
<evidence type="ECO:0000256" key="4">
    <source>
        <dbReference type="ARBA" id="ARBA00022475"/>
    </source>
</evidence>
<sequence length="264" mass="30785">MYFLGMKMLKDIVSVFYNWRIVHLLGVSTLRSRYSRSKFGQTWLSITMFVQILCIGLIWSLIWRMGVDDYLPYVGVGHIIYLFYTQTINESTGIFVADARVYLNDRQPFMLSVGAHIYRNVLILLHNIPTIFLLVIWSSSANFEFSFMFVISLSLSLFFVLFASYFCAVISTRFRDLIQLIGLLMQLAFFVSPVMWKVSFLPEQYQNYVYINPFASLLELIRNPIIGIDVNPLAFVSLVAWTFIIGMVSYFSYKVLDKKVIFWV</sequence>
<feature type="domain" description="ABC-2 type transporter transmembrane" evidence="10">
    <location>
        <begin position="29"/>
        <end position="223"/>
    </location>
</feature>
<dbReference type="Pfam" id="PF01061">
    <property type="entry name" value="ABC2_membrane"/>
    <property type="match status" value="1"/>
</dbReference>
<dbReference type="KEGG" id="vco:VC0395_A2626"/>
<evidence type="ECO:0000256" key="8">
    <source>
        <dbReference type="ARBA" id="ARBA00023136"/>
    </source>
</evidence>
<dbReference type="GO" id="GO:0140359">
    <property type="term" value="F:ABC-type transporter activity"/>
    <property type="evidence" value="ECO:0007669"/>
    <property type="project" value="InterPro"/>
</dbReference>
<evidence type="ECO:0000313" key="11">
    <source>
        <dbReference type="EMBL" id="ABQ20764.1"/>
    </source>
</evidence>
<accession>A0A0H3AK00</accession>
<keyword evidence="7" id="KW-0625">Polysaccharide transport</keyword>
<keyword evidence="6 9" id="KW-1133">Transmembrane helix</keyword>
<keyword evidence="8 9" id="KW-0472">Membrane</keyword>
<organism evidence="11 12">
    <name type="scientific">Vibrio cholerae serotype O1 (strain ATCC 39541 / Classical Ogawa 395 / O395)</name>
    <dbReference type="NCBI Taxonomy" id="345073"/>
    <lineage>
        <taxon>Bacteria</taxon>
        <taxon>Pseudomonadati</taxon>
        <taxon>Pseudomonadota</taxon>
        <taxon>Gammaproteobacteria</taxon>
        <taxon>Vibrionales</taxon>
        <taxon>Vibrionaceae</taxon>
        <taxon>Vibrio</taxon>
    </lineage>
</organism>
<feature type="transmembrane region" description="Helical" evidence="9">
    <location>
        <begin position="177"/>
        <end position="196"/>
    </location>
</feature>
<dbReference type="PANTHER" id="PTHR30413:SF10">
    <property type="entry name" value="CAPSULE POLYSACCHARIDE EXPORT INNER-MEMBRANE PROTEIN CTRC"/>
    <property type="match status" value="1"/>
</dbReference>
<dbReference type="eggNOG" id="COG1682">
    <property type="taxonomic scope" value="Bacteria"/>
</dbReference>
<evidence type="ECO:0000256" key="7">
    <source>
        <dbReference type="ARBA" id="ARBA00023047"/>
    </source>
</evidence>
<dbReference type="AlphaFoldDB" id="A0A0H3AK00"/>
<evidence type="ECO:0000256" key="9">
    <source>
        <dbReference type="SAM" id="Phobius"/>
    </source>
</evidence>
<dbReference type="PATRIC" id="fig|345073.21.peg.266"/>
<reference evidence="11 12" key="1">
    <citation type="submission" date="2007-03" db="EMBL/GenBank/DDBJ databases">
        <authorList>
            <person name="Heidelberg J."/>
        </authorList>
    </citation>
    <scope>NUCLEOTIDE SEQUENCE [LARGE SCALE GENOMIC DNA]</scope>
    <source>
        <strain evidence="12">ATCC 39541 / Classical Ogawa 395 / O395</strain>
    </source>
</reference>
<feature type="transmembrane region" description="Helical" evidence="9">
    <location>
        <begin position="145"/>
        <end position="170"/>
    </location>
</feature>
<evidence type="ECO:0000256" key="3">
    <source>
        <dbReference type="ARBA" id="ARBA00022448"/>
    </source>
</evidence>
<comment type="similarity">
    <text evidence="2">Belongs to the ABC-2 integral membrane protein family.</text>
</comment>
<gene>
    <name evidence="11" type="primary">rfbH</name>
    <name evidence="11" type="ordered locus">VC0395_A2626</name>
</gene>
<keyword evidence="5 9" id="KW-0812">Transmembrane</keyword>
<evidence type="ECO:0000313" key="12">
    <source>
        <dbReference type="Proteomes" id="UP000000249"/>
    </source>
</evidence>
<evidence type="ECO:0000256" key="6">
    <source>
        <dbReference type="ARBA" id="ARBA00022989"/>
    </source>
</evidence>
<dbReference type="KEGG" id="vcr:VC395_0278"/>
<name>A0A0H3AK00_VIBC3</name>
<keyword evidence="7" id="KW-0762">Sugar transport</keyword>
<evidence type="ECO:0000256" key="5">
    <source>
        <dbReference type="ARBA" id="ARBA00022692"/>
    </source>
</evidence>
<dbReference type="PANTHER" id="PTHR30413">
    <property type="entry name" value="INNER MEMBRANE TRANSPORT PERMEASE"/>
    <property type="match status" value="1"/>
</dbReference>
<dbReference type="OrthoDB" id="9786910at2"/>
<dbReference type="EMBL" id="CP000627">
    <property type="protein sequence ID" value="ABQ20764.1"/>
    <property type="molecule type" value="Genomic_DNA"/>
</dbReference>
<feature type="transmembrane region" description="Helical" evidence="9">
    <location>
        <begin position="75"/>
        <end position="97"/>
    </location>
</feature>
<dbReference type="RefSeq" id="WP_001894739.1">
    <property type="nucleotide sequence ID" value="NC_009457.1"/>
</dbReference>
<proteinExistence type="inferred from homology"/>